<name>A0ABD3NQH8_9STRA</name>
<protein>
    <submittedName>
        <fullName evidence="3">Uncharacterized protein</fullName>
    </submittedName>
</protein>
<sequence>MIYLLYVSLQLLLLLEATHAFTSPSSRRYTTALASTIQEVPSSLSSPIERVGINSRGAKMNEIDFTLAPSDVSLSRCYQISRDGGGAASTATSDNETQEQRVQTLSLTRALNTASNRAVRRILLARSWPSAEALNLSLRTVLGQQSQQEEQLLATKETEKEEEEDKAKCPVPRPILNILMNRREGDASSSNMSSDVTNIKDGSNPTPRTVLDKEKQWVATQLAVFKESYQNIPGYEAAEAYLECILSLATGGVESDRVVEVMQGGVYAEAYRRILSVIQSVGAVLETVPGSNKKRIASKLRDIDLCLSMLDKIALANEKTMRQQHENTTTSKLVSVDYDAAGRLAYESDASNKSVSFAKFKDTYVKETVAMVAAKKKQREEMSIRAEFKEEEPKGAYEKGRARRLFASFRKKSEDSSSDQATIASTENAAVEETSASIPTIQPDDLGGVLLSAEEPTMTRQLNILSNIVQRTLIFGGDQELLVLSKTLDADKPAFIQRWYKDNRDELDIYRETRPGVMYLNALIQLLRDCYSKGVMYDSSPKVPLTTGYANAYGRLIASLIELGSGYVRPAPSSLPLSLALSAPAATAKYLTETAPPKSAQEELGRFVKWEKAVRRDRINPYPEDLVGTWNVQDIVGGSVIGTTRVTFRPAGEVIVKPPMQGLRWRLDPGPTHLDTCTFQVLSDDGAILQYRGFVDRGSRLEARISKRSVTMRGSVSFLMRDAELRGADDDYWDYKNGMTKFTMGRIVEGSEDVTEESDVSD</sequence>
<feature type="compositionally biased region" description="Polar residues" evidence="1">
    <location>
        <begin position="418"/>
        <end position="438"/>
    </location>
</feature>
<evidence type="ECO:0000256" key="2">
    <source>
        <dbReference type="SAM" id="SignalP"/>
    </source>
</evidence>
<accession>A0ABD3NQH8</accession>
<feature type="region of interest" description="Disordered" evidence="1">
    <location>
        <begin position="417"/>
        <end position="438"/>
    </location>
</feature>
<feature type="region of interest" description="Disordered" evidence="1">
    <location>
        <begin position="185"/>
        <end position="208"/>
    </location>
</feature>
<dbReference type="Proteomes" id="UP001530400">
    <property type="component" value="Unassembled WGS sequence"/>
</dbReference>
<proteinExistence type="predicted"/>
<reference evidence="3 4" key="1">
    <citation type="submission" date="2024-10" db="EMBL/GenBank/DDBJ databases">
        <title>Updated reference genomes for cyclostephanoid diatoms.</title>
        <authorList>
            <person name="Roberts W.R."/>
            <person name="Alverson A.J."/>
        </authorList>
    </citation>
    <scope>NUCLEOTIDE SEQUENCE [LARGE SCALE GENOMIC DNA]</scope>
    <source>
        <strain evidence="3 4">AJA010-31</strain>
    </source>
</reference>
<evidence type="ECO:0000256" key="1">
    <source>
        <dbReference type="SAM" id="MobiDB-lite"/>
    </source>
</evidence>
<keyword evidence="2" id="KW-0732">Signal</keyword>
<evidence type="ECO:0000313" key="3">
    <source>
        <dbReference type="EMBL" id="KAL3777539.1"/>
    </source>
</evidence>
<feature type="signal peptide" evidence="2">
    <location>
        <begin position="1"/>
        <end position="20"/>
    </location>
</feature>
<keyword evidence="4" id="KW-1185">Reference proteome</keyword>
<gene>
    <name evidence="3" type="ORF">ACHAWO_005958</name>
</gene>
<feature type="chain" id="PRO_5044859730" evidence="2">
    <location>
        <begin position="21"/>
        <end position="762"/>
    </location>
</feature>
<organism evidence="3 4">
    <name type="scientific">Cyclotella atomus</name>
    <dbReference type="NCBI Taxonomy" id="382360"/>
    <lineage>
        <taxon>Eukaryota</taxon>
        <taxon>Sar</taxon>
        <taxon>Stramenopiles</taxon>
        <taxon>Ochrophyta</taxon>
        <taxon>Bacillariophyta</taxon>
        <taxon>Coscinodiscophyceae</taxon>
        <taxon>Thalassiosirophycidae</taxon>
        <taxon>Stephanodiscales</taxon>
        <taxon>Stephanodiscaceae</taxon>
        <taxon>Cyclotella</taxon>
    </lineage>
</organism>
<feature type="region of interest" description="Disordered" evidence="1">
    <location>
        <begin position="147"/>
        <end position="168"/>
    </location>
</feature>
<dbReference type="AlphaFoldDB" id="A0ABD3NQH8"/>
<comment type="caution">
    <text evidence="3">The sequence shown here is derived from an EMBL/GenBank/DDBJ whole genome shotgun (WGS) entry which is preliminary data.</text>
</comment>
<feature type="compositionally biased region" description="Polar residues" evidence="1">
    <location>
        <begin position="187"/>
        <end position="207"/>
    </location>
</feature>
<dbReference type="EMBL" id="JALLPJ020001038">
    <property type="protein sequence ID" value="KAL3777539.1"/>
    <property type="molecule type" value="Genomic_DNA"/>
</dbReference>
<evidence type="ECO:0000313" key="4">
    <source>
        <dbReference type="Proteomes" id="UP001530400"/>
    </source>
</evidence>